<protein>
    <submittedName>
        <fullName evidence="1">Uncharacterized protein</fullName>
    </submittedName>
</protein>
<proteinExistence type="predicted"/>
<evidence type="ECO:0000313" key="1">
    <source>
        <dbReference type="EMBL" id="RDY70385.1"/>
    </source>
</evidence>
<gene>
    <name evidence="1" type="ORF">DXT76_13110</name>
</gene>
<reference evidence="1 2" key="1">
    <citation type="submission" date="2018-08" db="EMBL/GenBank/DDBJ databases">
        <title>Genome sequence of strict halophilic Halobacillus trueperi SS1 isolated from Lunsu, a salty water body of North West Himalayas.</title>
        <authorList>
            <person name="Gupta S."/>
            <person name="Sharma P."/>
            <person name="Dev K."/>
            <person name="Baumler D."/>
            <person name="Sourirajan A."/>
        </authorList>
    </citation>
    <scope>NUCLEOTIDE SEQUENCE [LARGE SCALE GENOMIC DNA]</scope>
    <source>
        <strain evidence="1 2">SS1</strain>
    </source>
</reference>
<accession>A0A3D8VM20</accession>
<dbReference type="Proteomes" id="UP000257032">
    <property type="component" value="Unassembled WGS sequence"/>
</dbReference>
<dbReference type="EMBL" id="QTLC01000047">
    <property type="protein sequence ID" value="RDY70385.1"/>
    <property type="molecule type" value="Genomic_DNA"/>
</dbReference>
<evidence type="ECO:0000313" key="2">
    <source>
        <dbReference type="Proteomes" id="UP000257032"/>
    </source>
</evidence>
<sequence length="247" mass="29100">MVTNRLQSALDRLEEAHWNLHQMERYYHEADPFRYSLNSFLRVLKEIPQLIQMEMQNEEGFKKWFANQKEILNKDELISDLSEKRNILVHRSMLYPNSEANIGVTEGRGVKLGMTFPMNPSEDSDVLLLRYINAQYNEDEQNDILGILSNEEESLPCIERSWKIPPFDEEILDIATTAWRKVGEVVMNTQKWLGEEPIQTNLECMHASNYVYMKVYPRTLIENIKNDLSNDVDFREILVKLKRLTSK</sequence>
<name>A0A3D8VM20_9BACI</name>
<comment type="caution">
    <text evidence="1">The sequence shown here is derived from an EMBL/GenBank/DDBJ whole genome shotgun (WGS) entry which is preliminary data.</text>
</comment>
<dbReference type="AlphaFoldDB" id="A0A3D8VM20"/>
<organism evidence="1 2">
    <name type="scientific">Halobacillus trueperi</name>
    <dbReference type="NCBI Taxonomy" id="156205"/>
    <lineage>
        <taxon>Bacteria</taxon>
        <taxon>Bacillati</taxon>
        <taxon>Bacillota</taxon>
        <taxon>Bacilli</taxon>
        <taxon>Bacillales</taxon>
        <taxon>Bacillaceae</taxon>
        <taxon>Halobacillus</taxon>
    </lineage>
</organism>
<dbReference type="RefSeq" id="WP_115894432.1">
    <property type="nucleotide sequence ID" value="NZ_QTLC01000047.1"/>
</dbReference>